<dbReference type="Pfam" id="PF00385">
    <property type="entry name" value="Chromo"/>
    <property type="match status" value="1"/>
</dbReference>
<gene>
    <name evidence="6" type="ORF">A1O1_00617</name>
</gene>
<feature type="domain" description="Chromo" evidence="5">
    <location>
        <begin position="72"/>
        <end position="121"/>
    </location>
</feature>
<evidence type="ECO:0000313" key="7">
    <source>
        <dbReference type="Proteomes" id="UP000019484"/>
    </source>
</evidence>
<feature type="compositionally biased region" description="Acidic residues" evidence="4">
    <location>
        <begin position="22"/>
        <end position="73"/>
    </location>
</feature>
<dbReference type="GO" id="GO:0005634">
    <property type="term" value="C:nucleus"/>
    <property type="evidence" value="ECO:0007669"/>
    <property type="project" value="UniProtKB-SubCell"/>
</dbReference>
<dbReference type="SUPFAM" id="SSF54160">
    <property type="entry name" value="Chromo domain-like"/>
    <property type="match status" value="2"/>
</dbReference>
<dbReference type="Gene3D" id="2.40.50.40">
    <property type="match status" value="2"/>
</dbReference>
<evidence type="ECO:0000256" key="1">
    <source>
        <dbReference type="ARBA" id="ARBA00004123"/>
    </source>
</evidence>
<dbReference type="Pfam" id="PF01393">
    <property type="entry name" value="Chromo_shadow"/>
    <property type="match status" value="1"/>
</dbReference>
<dbReference type="SMART" id="SM00298">
    <property type="entry name" value="CHROMO"/>
    <property type="match status" value="1"/>
</dbReference>
<protein>
    <recommendedName>
        <fullName evidence="5">Chromo domain-containing protein</fullName>
    </recommendedName>
</protein>
<proteinExistence type="predicted"/>
<dbReference type="eggNOG" id="KOG1911">
    <property type="taxonomic scope" value="Eukaryota"/>
</dbReference>
<dbReference type="CDD" id="cd00024">
    <property type="entry name" value="CD_CSD"/>
    <property type="match status" value="1"/>
</dbReference>
<dbReference type="PANTHER" id="PTHR22812">
    <property type="entry name" value="CHROMOBOX PROTEIN"/>
    <property type="match status" value="1"/>
</dbReference>
<dbReference type="GeneID" id="19155523"/>
<dbReference type="InterPro" id="IPR051219">
    <property type="entry name" value="Heterochromatin_chromo-domain"/>
</dbReference>
<comment type="subunit">
    <text evidence="2">Component of the NuA4 histone acetyltransferase complex.</text>
</comment>
<dbReference type="Proteomes" id="UP000019484">
    <property type="component" value="Unassembled WGS sequence"/>
</dbReference>
<dbReference type="GO" id="GO:0006338">
    <property type="term" value="P:chromatin remodeling"/>
    <property type="evidence" value="ECO:0007669"/>
    <property type="project" value="UniProtKB-ARBA"/>
</dbReference>
<dbReference type="RefSeq" id="XP_007719724.1">
    <property type="nucleotide sequence ID" value="XM_007721534.1"/>
</dbReference>
<dbReference type="EMBL" id="AMWN01000001">
    <property type="protein sequence ID" value="EXJ95495.1"/>
    <property type="molecule type" value="Genomic_DNA"/>
</dbReference>
<dbReference type="PROSITE" id="PS00598">
    <property type="entry name" value="CHROMO_1"/>
    <property type="match status" value="1"/>
</dbReference>
<dbReference type="InterPro" id="IPR023780">
    <property type="entry name" value="Chromo_domain"/>
</dbReference>
<evidence type="ECO:0000256" key="2">
    <source>
        <dbReference type="ARBA" id="ARBA00011353"/>
    </source>
</evidence>
<feature type="compositionally biased region" description="Low complexity" evidence="4">
    <location>
        <begin position="161"/>
        <end position="173"/>
    </location>
</feature>
<keyword evidence="3" id="KW-0539">Nucleus</keyword>
<dbReference type="HOGENOM" id="CLU_045874_0_1_1"/>
<name>W9Z0N7_9EURO</name>
<dbReference type="InterPro" id="IPR017984">
    <property type="entry name" value="Chromo_dom_subgr"/>
</dbReference>
<feature type="region of interest" description="Disordered" evidence="4">
    <location>
        <begin position="1"/>
        <end position="73"/>
    </location>
</feature>
<feature type="region of interest" description="Disordered" evidence="4">
    <location>
        <begin position="121"/>
        <end position="182"/>
    </location>
</feature>
<evidence type="ECO:0000256" key="4">
    <source>
        <dbReference type="SAM" id="MobiDB-lite"/>
    </source>
</evidence>
<comment type="subcellular location">
    <subcellularLocation>
        <location evidence="1">Nucleus</location>
    </subcellularLocation>
</comment>
<dbReference type="AlphaFoldDB" id="W9Z0N7"/>
<dbReference type="PRINTS" id="PR00504">
    <property type="entry name" value="CHROMODOMAIN"/>
</dbReference>
<dbReference type="InterPro" id="IPR008251">
    <property type="entry name" value="Chromo_shadow_dom"/>
</dbReference>
<sequence length="237" mass="27349">MGFEVSKATTDVEAKEQLNGELQDEVEQVEKEEDDEDEEDDEEEEDEKVAPEEDLDDAPEDEEEDDEGEDEYVVEAIRSHRVYKGQVQYYIKWLGYSDDDNTWEPEDNLLPHAAKILSQYHTDLGGPPTARNVRKSKSKQSLRRQSSAEDSPAPKRQKRNGASTASSSEEAGSWLPRKEDWEPEVQRIDTVEKTDSGQLTAFILFTNGKKTKVSMDKVYRHCPRPMLKFYEEHLKFK</sequence>
<reference evidence="6 7" key="1">
    <citation type="submission" date="2013-03" db="EMBL/GenBank/DDBJ databases">
        <title>The Genome Sequence of Capronia coronata CBS 617.96.</title>
        <authorList>
            <consortium name="The Broad Institute Genomics Platform"/>
            <person name="Cuomo C."/>
            <person name="de Hoog S."/>
            <person name="Gorbushina A."/>
            <person name="Walker B."/>
            <person name="Young S.K."/>
            <person name="Zeng Q."/>
            <person name="Gargeya S."/>
            <person name="Fitzgerald M."/>
            <person name="Haas B."/>
            <person name="Abouelleil A."/>
            <person name="Allen A.W."/>
            <person name="Alvarado L."/>
            <person name="Arachchi H.M."/>
            <person name="Berlin A.M."/>
            <person name="Chapman S.B."/>
            <person name="Gainer-Dewar J."/>
            <person name="Goldberg J."/>
            <person name="Griggs A."/>
            <person name="Gujja S."/>
            <person name="Hansen M."/>
            <person name="Howarth C."/>
            <person name="Imamovic A."/>
            <person name="Ireland A."/>
            <person name="Larimer J."/>
            <person name="McCowan C."/>
            <person name="Murphy C."/>
            <person name="Pearson M."/>
            <person name="Poon T.W."/>
            <person name="Priest M."/>
            <person name="Roberts A."/>
            <person name="Saif S."/>
            <person name="Shea T."/>
            <person name="Sisk P."/>
            <person name="Sykes S."/>
            <person name="Wortman J."/>
            <person name="Nusbaum C."/>
            <person name="Birren B."/>
        </authorList>
    </citation>
    <scope>NUCLEOTIDE SEQUENCE [LARGE SCALE GENOMIC DNA]</scope>
    <source>
        <strain evidence="6 7">CBS 617.96</strain>
    </source>
</reference>
<dbReference type="SMART" id="SM00300">
    <property type="entry name" value="ChSh"/>
    <property type="match status" value="1"/>
</dbReference>
<evidence type="ECO:0000259" key="5">
    <source>
        <dbReference type="PROSITE" id="PS50013"/>
    </source>
</evidence>
<dbReference type="InterPro" id="IPR016197">
    <property type="entry name" value="Chromo-like_dom_sf"/>
</dbReference>
<dbReference type="OrthoDB" id="433924at2759"/>
<evidence type="ECO:0000313" key="6">
    <source>
        <dbReference type="EMBL" id="EXJ95495.1"/>
    </source>
</evidence>
<comment type="caution">
    <text evidence="6">The sequence shown here is derived from an EMBL/GenBank/DDBJ whole genome shotgun (WGS) entry which is preliminary data.</text>
</comment>
<accession>W9Z0N7</accession>
<dbReference type="STRING" id="1182541.W9Z0N7"/>
<evidence type="ECO:0000256" key="3">
    <source>
        <dbReference type="ARBA" id="ARBA00023242"/>
    </source>
</evidence>
<dbReference type="GO" id="GO:0000792">
    <property type="term" value="C:heterochromatin"/>
    <property type="evidence" value="ECO:0007669"/>
    <property type="project" value="UniProtKB-ARBA"/>
</dbReference>
<dbReference type="InterPro" id="IPR023779">
    <property type="entry name" value="Chromodomain_CS"/>
</dbReference>
<organism evidence="6 7">
    <name type="scientific">Capronia coronata CBS 617.96</name>
    <dbReference type="NCBI Taxonomy" id="1182541"/>
    <lineage>
        <taxon>Eukaryota</taxon>
        <taxon>Fungi</taxon>
        <taxon>Dikarya</taxon>
        <taxon>Ascomycota</taxon>
        <taxon>Pezizomycotina</taxon>
        <taxon>Eurotiomycetes</taxon>
        <taxon>Chaetothyriomycetidae</taxon>
        <taxon>Chaetothyriales</taxon>
        <taxon>Herpotrichiellaceae</taxon>
        <taxon>Capronia</taxon>
    </lineage>
</organism>
<dbReference type="InterPro" id="IPR000953">
    <property type="entry name" value="Chromo/chromo_shadow_dom"/>
</dbReference>
<keyword evidence="7" id="KW-1185">Reference proteome</keyword>
<dbReference type="PROSITE" id="PS50013">
    <property type="entry name" value="CHROMO_2"/>
    <property type="match status" value="1"/>
</dbReference>
<feature type="compositionally biased region" description="Basic residues" evidence="4">
    <location>
        <begin position="132"/>
        <end position="142"/>
    </location>
</feature>